<feature type="signal peptide" evidence="1">
    <location>
        <begin position="1"/>
        <end position="17"/>
    </location>
</feature>
<dbReference type="AlphaFoldDB" id="A0A2H1WNS7"/>
<dbReference type="EMBL" id="ODYU01009572">
    <property type="protein sequence ID" value="SOQ54094.1"/>
    <property type="molecule type" value="Genomic_DNA"/>
</dbReference>
<evidence type="ECO:0000313" key="2">
    <source>
        <dbReference type="EMBL" id="SOQ54094.1"/>
    </source>
</evidence>
<proteinExistence type="predicted"/>
<organism evidence="2">
    <name type="scientific">Spodoptera frugiperda</name>
    <name type="common">Fall armyworm</name>
    <dbReference type="NCBI Taxonomy" id="7108"/>
    <lineage>
        <taxon>Eukaryota</taxon>
        <taxon>Metazoa</taxon>
        <taxon>Ecdysozoa</taxon>
        <taxon>Arthropoda</taxon>
        <taxon>Hexapoda</taxon>
        <taxon>Insecta</taxon>
        <taxon>Pterygota</taxon>
        <taxon>Neoptera</taxon>
        <taxon>Endopterygota</taxon>
        <taxon>Lepidoptera</taxon>
        <taxon>Glossata</taxon>
        <taxon>Ditrysia</taxon>
        <taxon>Noctuoidea</taxon>
        <taxon>Noctuidae</taxon>
        <taxon>Amphipyrinae</taxon>
        <taxon>Spodoptera</taxon>
    </lineage>
</organism>
<keyword evidence="1" id="KW-0732">Signal</keyword>
<accession>A0A2H1WNS7</accession>
<reference evidence="2" key="1">
    <citation type="submission" date="2016-07" db="EMBL/GenBank/DDBJ databases">
        <authorList>
            <person name="Bretaudeau A."/>
        </authorList>
    </citation>
    <scope>NUCLEOTIDE SEQUENCE</scope>
    <source>
        <strain evidence="2">Rice</strain>
        <tissue evidence="2">Whole body</tissue>
    </source>
</reference>
<sequence length="68" mass="6839">MMVLLAAALIRASVLQSGCTVGVVAGQLAAVQCIAGSIPAQSNSLCDPQIVVSGLGFMSNISVMGVYR</sequence>
<gene>
    <name evidence="2" type="ORF">SFRICE_031791</name>
</gene>
<name>A0A2H1WNS7_SPOFR</name>
<protein>
    <submittedName>
        <fullName evidence="2">SFRICE_031791</fullName>
    </submittedName>
</protein>
<feature type="chain" id="PRO_5013870614" evidence="1">
    <location>
        <begin position="18"/>
        <end position="68"/>
    </location>
</feature>
<evidence type="ECO:0000256" key="1">
    <source>
        <dbReference type="SAM" id="SignalP"/>
    </source>
</evidence>